<dbReference type="SUPFAM" id="SSF103473">
    <property type="entry name" value="MFS general substrate transporter"/>
    <property type="match status" value="1"/>
</dbReference>
<dbReference type="PROSITE" id="PS50850">
    <property type="entry name" value="MFS"/>
    <property type="match status" value="1"/>
</dbReference>
<evidence type="ECO:0000259" key="4">
    <source>
        <dbReference type="PROSITE" id="PS50850"/>
    </source>
</evidence>
<feature type="transmembrane region" description="Helical" evidence="3">
    <location>
        <begin position="21"/>
        <end position="42"/>
    </location>
</feature>
<name>A0A1L9R5D5_ASPWE</name>
<accession>A0A1L9R5D5</accession>
<protein>
    <recommendedName>
        <fullName evidence="4">Major facilitator superfamily (MFS) profile domain-containing protein</fullName>
    </recommendedName>
</protein>
<dbReference type="Pfam" id="PF07690">
    <property type="entry name" value="MFS_1"/>
    <property type="match status" value="1"/>
</dbReference>
<dbReference type="InterPro" id="IPR011701">
    <property type="entry name" value="MFS"/>
</dbReference>
<feature type="transmembrane region" description="Helical" evidence="3">
    <location>
        <begin position="151"/>
        <end position="174"/>
    </location>
</feature>
<dbReference type="Gene3D" id="1.20.1250.20">
    <property type="entry name" value="MFS general substrate transporter like domains"/>
    <property type="match status" value="2"/>
</dbReference>
<gene>
    <name evidence="5" type="ORF">ASPWEDRAFT_187574</name>
</gene>
<dbReference type="Proteomes" id="UP000184383">
    <property type="component" value="Unassembled WGS sequence"/>
</dbReference>
<dbReference type="EMBL" id="KV878217">
    <property type="protein sequence ID" value="OJJ30114.1"/>
    <property type="molecule type" value="Genomic_DNA"/>
</dbReference>
<dbReference type="PANTHER" id="PTHR11360:SF240">
    <property type="entry name" value="MONOCARBOXYLATE TRANSPORTER (EUROFUNG)-RELATED"/>
    <property type="match status" value="1"/>
</dbReference>
<feature type="transmembrane region" description="Helical" evidence="3">
    <location>
        <begin position="317"/>
        <end position="345"/>
    </location>
</feature>
<dbReference type="InterPro" id="IPR050327">
    <property type="entry name" value="Proton-linked_MCT"/>
</dbReference>
<dbReference type="GO" id="GO:0022857">
    <property type="term" value="F:transmembrane transporter activity"/>
    <property type="evidence" value="ECO:0007669"/>
    <property type="project" value="InterPro"/>
</dbReference>
<evidence type="ECO:0000313" key="6">
    <source>
        <dbReference type="Proteomes" id="UP000184383"/>
    </source>
</evidence>
<feature type="transmembrane region" description="Helical" evidence="3">
    <location>
        <begin position="116"/>
        <end position="139"/>
    </location>
</feature>
<sequence>MPNNSIGNVSSAVHPEGGLRAWSVVFGAWCAMIPSMGLLNSLGVLQAWISTHQLKDYSESEVGWIFGAYGFFLFLGGAQFGPILDTYGPEYVILPGSIGMVISLICFSFSHEYYQIFLSFSVLGGLSACTLFTPTVAVVGHWFNIRRGYATGLACTAGGVGGVIIPVIILFAAPRIGFDWSIRIIALLCVVLLSMACMLLKTRLPPNKTRSASIDFTALGDIKYASATVAVFLTEFAIFIPITYIASYAVHVGMSETMSYAIIVFLNLGAIPGRFLPGLLSDRFGRFNIMTLTLFMCFALTLAIWLTADMISPDSLAAIICYAVMFGFWSGASISLAPVCISHVYETQDYGKRIGTS</sequence>
<feature type="transmembrane region" description="Helical" evidence="3">
    <location>
        <begin position="289"/>
        <end position="311"/>
    </location>
</feature>
<feature type="transmembrane region" description="Helical" evidence="3">
    <location>
        <begin position="62"/>
        <end position="84"/>
    </location>
</feature>
<evidence type="ECO:0000256" key="3">
    <source>
        <dbReference type="SAM" id="Phobius"/>
    </source>
</evidence>
<reference evidence="6" key="1">
    <citation type="journal article" date="2017" name="Genome Biol.">
        <title>Comparative genomics reveals high biological diversity and specific adaptations in the industrially and medically important fungal genus Aspergillus.</title>
        <authorList>
            <person name="de Vries R.P."/>
            <person name="Riley R."/>
            <person name="Wiebenga A."/>
            <person name="Aguilar-Osorio G."/>
            <person name="Amillis S."/>
            <person name="Uchima C.A."/>
            <person name="Anderluh G."/>
            <person name="Asadollahi M."/>
            <person name="Askin M."/>
            <person name="Barry K."/>
            <person name="Battaglia E."/>
            <person name="Bayram O."/>
            <person name="Benocci T."/>
            <person name="Braus-Stromeyer S.A."/>
            <person name="Caldana C."/>
            <person name="Canovas D."/>
            <person name="Cerqueira G.C."/>
            <person name="Chen F."/>
            <person name="Chen W."/>
            <person name="Choi C."/>
            <person name="Clum A."/>
            <person name="Dos Santos R.A."/>
            <person name="Damasio A.R."/>
            <person name="Diallinas G."/>
            <person name="Emri T."/>
            <person name="Fekete E."/>
            <person name="Flipphi M."/>
            <person name="Freyberg S."/>
            <person name="Gallo A."/>
            <person name="Gournas C."/>
            <person name="Habgood R."/>
            <person name="Hainaut M."/>
            <person name="Harispe M.L."/>
            <person name="Henrissat B."/>
            <person name="Hilden K.S."/>
            <person name="Hope R."/>
            <person name="Hossain A."/>
            <person name="Karabika E."/>
            <person name="Karaffa L."/>
            <person name="Karanyi Z."/>
            <person name="Krasevec N."/>
            <person name="Kuo A."/>
            <person name="Kusch H."/>
            <person name="LaButti K."/>
            <person name="Lagendijk E.L."/>
            <person name="Lapidus A."/>
            <person name="Levasseur A."/>
            <person name="Lindquist E."/>
            <person name="Lipzen A."/>
            <person name="Logrieco A.F."/>
            <person name="MacCabe A."/>
            <person name="Maekelae M.R."/>
            <person name="Malavazi I."/>
            <person name="Melin P."/>
            <person name="Meyer V."/>
            <person name="Mielnichuk N."/>
            <person name="Miskei M."/>
            <person name="Molnar A.P."/>
            <person name="Mule G."/>
            <person name="Ngan C.Y."/>
            <person name="Orejas M."/>
            <person name="Orosz E."/>
            <person name="Ouedraogo J.P."/>
            <person name="Overkamp K.M."/>
            <person name="Park H.-S."/>
            <person name="Perrone G."/>
            <person name="Piumi F."/>
            <person name="Punt P.J."/>
            <person name="Ram A.F."/>
            <person name="Ramon A."/>
            <person name="Rauscher S."/>
            <person name="Record E."/>
            <person name="Riano-Pachon D.M."/>
            <person name="Robert V."/>
            <person name="Roehrig J."/>
            <person name="Ruller R."/>
            <person name="Salamov A."/>
            <person name="Salih N.S."/>
            <person name="Samson R.A."/>
            <person name="Sandor E."/>
            <person name="Sanguinetti M."/>
            <person name="Schuetze T."/>
            <person name="Sepcic K."/>
            <person name="Shelest E."/>
            <person name="Sherlock G."/>
            <person name="Sophianopoulou V."/>
            <person name="Squina F.M."/>
            <person name="Sun H."/>
            <person name="Susca A."/>
            <person name="Todd R.B."/>
            <person name="Tsang A."/>
            <person name="Unkles S.E."/>
            <person name="van de Wiele N."/>
            <person name="van Rossen-Uffink D."/>
            <person name="Oliveira J.V."/>
            <person name="Vesth T.C."/>
            <person name="Visser J."/>
            <person name="Yu J.-H."/>
            <person name="Zhou M."/>
            <person name="Andersen M.R."/>
            <person name="Archer D.B."/>
            <person name="Baker S.E."/>
            <person name="Benoit I."/>
            <person name="Brakhage A.A."/>
            <person name="Braus G.H."/>
            <person name="Fischer R."/>
            <person name="Frisvad J.C."/>
            <person name="Goldman G.H."/>
            <person name="Houbraken J."/>
            <person name="Oakley B."/>
            <person name="Pocsi I."/>
            <person name="Scazzocchio C."/>
            <person name="Seiboth B."/>
            <person name="vanKuyk P.A."/>
            <person name="Wortman J."/>
            <person name="Dyer P.S."/>
            <person name="Grigoriev I.V."/>
        </authorList>
    </citation>
    <scope>NUCLEOTIDE SEQUENCE [LARGE SCALE GENOMIC DNA]</scope>
    <source>
        <strain evidence="6">DTO 134E9</strain>
    </source>
</reference>
<dbReference type="VEuPathDB" id="FungiDB:ASPWEDRAFT_187574"/>
<comment type="subcellular location">
    <subcellularLocation>
        <location evidence="1">Membrane</location>
        <topology evidence="1">Multi-pass membrane protein</topology>
    </subcellularLocation>
</comment>
<feature type="domain" description="Major facilitator superfamily (MFS) profile" evidence="4">
    <location>
        <begin position="1"/>
        <end position="357"/>
    </location>
</feature>
<dbReference type="GO" id="GO:0016020">
    <property type="term" value="C:membrane"/>
    <property type="evidence" value="ECO:0007669"/>
    <property type="project" value="UniProtKB-SubCell"/>
</dbReference>
<dbReference type="PANTHER" id="PTHR11360">
    <property type="entry name" value="MONOCARBOXYLATE TRANSPORTER"/>
    <property type="match status" value="1"/>
</dbReference>
<dbReference type="OrthoDB" id="410267at2759"/>
<dbReference type="RefSeq" id="XP_040683791.1">
    <property type="nucleotide sequence ID" value="XM_040832188.1"/>
</dbReference>
<evidence type="ECO:0000313" key="5">
    <source>
        <dbReference type="EMBL" id="OJJ30114.1"/>
    </source>
</evidence>
<dbReference type="GeneID" id="63748036"/>
<feature type="transmembrane region" description="Helical" evidence="3">
    <location>
        <begin position="180"/>
        <end position="201"/>
    </location>
</feature>
<feature type="transmembrane region" description="Helical" evidence="3">
    <location>
        <begin position="258"/>
        <end position="277"/>
    </location>
</feature>
<evidence type="ECO:0000256" key="1">
    <source>
        <dbReference type="ARBA" id="ARBA00004141"/>
    </source>
</evidence>
<keyword evidence="6" id="KW-1185">Reference proteome</keyword>
<feature type="transmembrane region" description="Helical" evidence="3">
    <location>
        <begin position="91"/>
        <end position="110"/>
    </location>
</feature>
<comment type="similarity">
    <text evidence="2">Belongs to the major facilitator superfamily. Monocarboxylate porter (TC 2.A.1.13) family.</text>
</comment>
<feature type="transmembrane region" description="Helical" evidence="3">
    <location>
        <begin position="222"/>
        <end position="246"/>
    </location>
</feature>
<organism evidence="5 6">
    <name type="scientific">Aspergillus wentii DTO 134E9</name>
    <dbReference type="NCBI Taxonomy" id="1073089"/>
    <lineage>
        <taxon>Eukaryota</taxon>
        <taxon>Fungi</taxon>
        <taxon>Dikarya</taxon>
        <taxon>Ascomycota</taxon>
        <taxon>Pezizomycotina</taxon>
        <taxon>Eurotiomycetes</taxon>
        <taxon>Eurotiomycetidae</taxon>
        <taxon>Eurotiales</taxon>
        <taxon>Aspergillaceae</taxon>
        <taxon>Aspergillus</taxon>
        <taxon>Aspergillus subgen. Cremei</taxon>
    </lineage>
</organism>
<dbReference type="InterPro" id="IPR020846">
    <property type="entry name" value="MFS_dom"/>
</dbReference>
<keyword evidence="3" id="KW-0812">Transmembrane</keyword>
<proteinExistence type="inferred from homology"/>
<dbReference type="AlphaFoldDB" id="A0A1L9R5D5"/>
<keyword evidence="3" id="KW-1133">Transmembrane helix</keyword>
<dbReference type="InterPro" id="IPR036259">
    <property type="entry name" value="MFS_trans_sf"/>
</dbReference>
<evidence type="ECO:0000256" key="2">
    <source>
        <dbReference type="ARBA" id="ARBA00006727"/>
    </source>
</evidence>
<keyword evidence="3" id="KW-0472">Membrane</keyword>